<evidence type="ECO:0000313" key="1">
    <source>
        <dbReference type="EMBL" id="CAF0702051.1"/>
    </source>
</evidence>
<protein>
    <submittedName>
        <fullName evidence="1">Uncharacterized protein</fullName>
    </submittedName>
</protein>
<organism evidence="1 2">
    <name type="scientific">Candidatus Methylacidithermus pantelleriae</name>
    <dbReference type="NCBI Taxonomy" id="2744239"/>
    <lineage>
        <taxon>Bacteria</taxon>
        <taxon>Pseudomonadati</taxon>
        <taxon>Verrucomicrobiota</taxon>
        <taxon>Methylacidiphilae</taxon>
        <taxon>Methylacidiphilales</taxon>
        <taxon>Methylacidiphilaceae</taxon>
        <taxon>Candidatus Methylacidithermus</taxon>
    </lineage>
</organism>
<gene>
    <name evidence="1" type="ORF">MPNT_460010</name>
</gene>
<evidence type="ECO:0000313" key="2">
    <source>
        <dbReference type="Proteomes" id="UP000663859"/>
    </source>
</evidence>
<dbReference type="Proteomes" id="UP000663859">
    <property type="component" value="Unassembled WGS sequence"/>
</dbReference>
<name>A0A8J2FPD8_9BACT</name>
<keyword evidence="2" id="KW-1185">Reference proteome</keyword>
<proteinExistence type="predicted"/>
<accession>A0A8J2FPD8</accession>
<dbReference type="AlphaFoldDB" id="A0A8J2FPD8"/>
<reference evidence="1" key="1">
    <citation type="submission" date="2021-02" db="EMBL/GenBank/DDBJ databases">
        <authorList>
            <person name="Cremers G."/>
            <person name="Picone N."/>
        </authorList>
    </citation>
    <scope>NUCLEOTIDE SEQUENCE</scope>
    <source>
        <strain evidence="1">PQ17</strain>
    </source>
</reference>
<sequence length="49" mass="5714">MTCNYKVQKRKEGKLVLETPSGLVIMCVDHQREKHSLFKKDHVRESTQG</sequence>
<comment type="caution">
    <text evidence="1">The sequence shown here is derived from an EMBL/GenBank/DDBJ whole genome shotgun (WGS) entry which is preliminary data.</text>
</comment>
<dbReference type="EMBL" id="CAJNOB010000041">
    <property type="protein sequence ID" value="CAF0702051.1"/>
    <property type="molecule type" value="Genomic_DNA"/>
</dbReference>